<feature type="compositionally biased region" description="Low complexity" evidence="1">
    <location>
        <begin position="268"/>
        <end position="278"/>
    </location>
</feature>
<feature type="compositionally biased region" description="Low complexity" evidence="1">
    <location>
        <begin position="319"/>
        <end position="329"/>
    </location>
</feature>
<gene>
    <name evidence="2" type="ORF">L486_03843</name>
</gene>
<dbReference type="AlphaFoldDB" id="A0A1B9IUX6"/>
<dbReference type="STRING" id="1331196.A0A1B9IUX6"/>
<accession>A0A1B9IUX6</accession>
<proteinExistence type="predicted"/>
<dbReference type="Proteomes" id="UP000092583">
    <property type="component" value="Unassembled WGS sequence"/>
</dbReference>
<sequence>MPGLSEEHDTLLLGSSWLGKKDQHGKTHLFKHCPIPDKQSFVLLTTNLETIYFHSPAPEDIPAVPWEVDHPFLLSTQDLIRDQFSDEPLEQVEGLVERIKLMVEERWDEVQLLIEVEDGVKVAYMRMDDFAWRFVLNELTSSQSIPFLTRHLLQPLTGIIATDRSIPSPTSVSPFESSSRLISDPEIMRAIRRNTTKFKAQLQSKAHSSSQIPSSNTNTENEIVMEGSPTPRKPSRREKANEEPTPIPSSSSMPPSLPPKIPAHNESSSRQPTSSIPPSSSPPPGLPSSERSETTNTKTNLKMFDQSSSPSAGSAMDFKTPTQTQTQTQKTKREREKEEEEIFEKRKKDLQNKMDKGGIGKLGKRRLAR</sequence>
<dbReference type="OrthoDB" id="2564800at2759"/>
<reference evidence="2 3" key="1">
    <citation type="submission" date="2013-07" db="EMBL/GenBank/DDBJ databases">
        <title>The Genome Sequence of Kwoniella mangroviensis CBS10435.</title>
        <authorList>
            <consortium name="The Broad Institute Genome Sequencing Platform"/>
            <person name="Cuomo C."/>
            <person name="Litvintseva A."/>
            <person name="Chen Y."/>
            <person name="Heitman J."/>
            <person name="Sun S."/>
            <person name="Springer D."/>
            <person name="Dromer F."/>
            <person name="Young S.K."/>
            <person name="Zeng Q."/>
            <person name="Gargeya S."/>
            <person name="Fitzgerald M."/>
            <person name="Abouelleil A."/>
            <person name="Alvarado L."/>
            <person name="Berlin A.M."/>
            <person name="Chapman S.B."/>
            <person name="Dewar J."/>
            <person name="Goldberg J."/>
            <person name="Griggs A."/>
            <person name="Gujja S."/>
            <person name="Hansen M."/>
            <person name="Howarth C."/>
            <person name="Imamovic A."/>
            <person name="Larimer J."/>
            <person name="McCowan C."/>
            <person name="Murphy C."/>
            <person name="Pearson M."/>
            <person name="Priest M."/>
            <person name="Roberts A."/>
            <person name="Saif S."/>
            <person name="Shea T."/>
            <person name="Sykes S."/>
            <person name="Wortman J."/>
            <person name="Nusbaum C."/>
            <person name="Birren B."/>
        </authorList>
    </citation>
    <scope>NUCLEOTIDE SEQUENCE [LARGE SCALE GENOMIC DNA]</scope>
    <source>
        <strain evidence="2 3">CBS 10435</strain>
    </source>
</reference>
<dbReference type="EMBL" id="KI669461">
    <property type="protein sequence ID" value="OCF59339.1"/>
    <property type="molecule type" value="Genomic_DNA"/>
</dbReference>
<reference evidence="3" key="2">
    <citation type="submission" date="2013-12" db="EMBL/GenBank/DDBJ databases">
        <title>Evolution of pathogenesis and genome organization in the Tremellales.</title>
        <authorList>
            <person name="Cuomo C."/>
            <person name="Litvintseva A."/>
            <person name="Heitman J."/>
            <person name="Chen Y."/>
            <person name="Sun S."/>
            <person name="Springer D."/>
            <person name="Dromer F."/>
            <person name="Young S."/>
            <person name="Zeng Q."/>
            <person name="Chapman S."/>
            <person name="Gujja S."/>
            <person name="Saif S."/>
            <person name="Birren B."/>
        </authorList>
    </citation>
    <scope>NUCLEOTIDE SEQUENCE [LARGE SCALE GENOMIC DNA]</scope>
    <source>
        <strain evidence="3">CBS 10435</strain>
    </source>
</reference>
<keyword evidence="3" id="KW-1185">Reference proteome</keyword>
<evidence type="ECO:0000313" key="2">
    <source>
        <dbReference type="EMBL" id="OCF59339.1"/>
    </source>
</evidence>
<evidence type="ECO:0000256" key="1">
    <source>
        <dbReference type="SAM" id="MobiDB-lite"/>
    </source>
</evidence>
<feature type="compositionally biased region" description="Basic and acidic residues" evidence="1">
    <location>
        <begin position="343"/>
        <end position="358"/>
    </location>
</feature>
<feature type="compositionally biased region" description="Polar residues" evidence="1">
    <location>
        <begin position="198"/>
        <end position="221"/>
    </location>
</feature>
<protein>
    <submittedName>
        <fullName evidence="2">Uncharacterized protein</fullName>
    </submittedName>
</protein>
<evidence type="ECO:0000313" key="3">
    <source>
        <dbReference type="Proteomes" id="UP000092583"/>
    </source>
</evidence>
<name>A0A1B9IUX6_9TREE</name>
<organism evidence="2 3">
    <name type="scientific">Kwoniella mangroviensis CBS 10435</name>
    <dbReference type="NCBI Taxonomy" id="1331196"/>
    <lineage>
        <taxon>Eukaryota</taxon>
        <taxon>Fungi</taxon>
        <taxon>Dikarya</taxon>
        <taxon>Basidiomycota</taxon>
        <taxon>Agaricomycotina</taxon>
        <taxon>Tremellomycetes</taxon>
        <taxon>Tremellales</taxon>
        <taxon>Cryptococcaceae</taxon>
        <taxon>Kwoniella</taxon>
    </lineage>
</organism>
<feature type="region of interest" description="Disordered" evidence="1">
    <location>
        <begin position="198"/>
        <end position="369"/>
    </location>
</feature>
<feature type="compositionally biased region" description="Polar residues" evidence="1">
    <location>
        <begin position="294"/>
        <end position="312"/>
    </location>
</feature>